<sequence>MTRTPPIGSHLSRRDLITGALAAGLTLPLGLAGRAEAALVTSSAEAAPGTGLPLGSGAPRMVLPAPTGPHPIGSVALRLVDRSRPDPVAGPGRYRELMVSVWYPARDVARYPRGVWLSDPLLRALLEFNGIPAGSVGGPPVTAGHVGAPVQRSGGRLPVVVYSPLAHDQRADTTIVAQELASHGYLVVTVDHTYDAFVEFPDGRRLSPVDEPSLGAPDFADDLPYVLDCIGRLAAGRNPDADGRTLPAGLAGAPDPGRIGMFGTSKGGTATALVMSTDSRVRAGLSLDAPMEPVIATDLDRPFMLMTADYGRDTAPVAQLWSRLTGWKLNVRACGAVHNAYDDYQFLLPQIGAAVGWSEEVLLSWVGTLRPDRAVRIQQAYPLAFFDLHLRHQRQRLLEGPSPAFREVRYLP</sequence>
<dbReference type="Proteomes" id="UP001523216">
    <property type="component" value="Unassembled WGS sequence"/>
</dbReference>
<organism evidence="4 5">
    <name type="scientific">Paractinoplanes hotanensis</name>
    <dbReference type="NCBI Taxonomy" id="2906497"/>
    <lineage>
        <taxon>Bacteria</taxon>
        <taxon>Bacillati</taxon>
        <taxon>Actinomycetota</taxon>
        <taxon>Actinomycetes</taxon>
        <taxon>Micromonosporales</taxon>
        <taxon>Micromonosporaceae</taxon>
        <taxon>Paractinoplanes</taxon>
    </lineage>
</organism>
<dbReference type="InterPro" id="IPR006311">
    <property type="entry name" value="TAT_signal"/>
</dbReference>
<proteinExistence type="predicted"/>
<dbReference type="Gene3D" id="3.40.50.1820">
    <property type="entry name" value="alpha/beta hydrolase"/>
    <property type="match status" value="1"/>
</dbReference>
<dbReference type="Pfam" id="PF03403">
    <property type="entry name" value="PAF-AH_p_II"/>
    <property type="match status" value="1"/>
</dbReference>
<evidence type="ECO:0000256" key="1">
    <source>
        <dbReference type="ARBA" id="ARBA00022801"/>
    </source>
</evidence>
<dbReference type="PANTHER" id="PTHR10272">
    <property type="entry name" value="PLATELET-ACTIVATING FACTOR ACETYLHYDROLASE"/>
    <property type="match status" value="1"/>
</dbReference>
<dbReference type="PANTHER" id="PTHR10272:SF0">
    <property type="entry name" value="PLATELET-ACTIVATING FACTOR ACETYLHYDROLASE"/>
    <property type="match status" value="1"/>
</dbReference>
<dbReference type="EMBL" id="JAMQOL010000041">
    <property type="protein sequence ID" value="MCM4081648.1"/>
    <property type="molecule type" value="Genomic_DNA"/>
</dbReference>
<evidence type="ECO:0000256" key="3">
    <source>
        <dbReference type="ARBA" id="ARBA00023098"/>
    </source>
</evidence>
<dbReference type="RefSeq" id="WP_251801401.1">
    <property type="nucleotide sequence ID" value="NZ_JAMQOL010000041.1"/>
</dbReference>
<comment type="caution">
    <text evidence="4">The sequence shown here is derived from an EMBL/GenBank/DDBJ whole genome shotgun (WGS) entry which is preliminary data.</text>
</comment>
<accession>A0ABT0Y817</accession>
<keyword evidence="2" id="KW-0442">Lipid degradation</keyword>
<dbReference type="SUPFAM" id="SSF53474">
    <property type="entry name" value="alpha/beta-Hydrolases"/>
    <property type="match status" value="1"/>
</dbReference>
<dbReference type="InterPro" id="IPR029058">
    <property type="entry name" value="AB_hydrolase_fold"/>
</dbReference>
<name>A0ABT0Y817_9ACTN</name>
<evidence type="ECO:0000256" key="2">
    <source>
        <dbReference type="ARBA" id="ARBA00022963"/>
    </source>
</evidence>
<evidence type="ECO:0000313" key="4">
    <source>
        <dbReference type="EMBL" id="MCM4081648.1"/>
    </source>
</evidence>
<evidence type="ECO:0000313" key="5">
    <source>
        <dbReference type="Proteomes" id="UP001523216"/>
    </source>
</evidence>
<keyword evidence="5" id="KW-1185">Reference proteome</keyword>
<keyword evidence="3" id="KW-0443">Lipid metabolism</keyword>
<keyword evidence="1" id="KW-0378">Hydrolase</keyword>
<dbReference type="PROSITE" id="PS51318">
    <property type="entry name" value="TAT"/>
    <property type="match status" value="1"/>
</dbReference>
<reference evidence="4 5" key="1">
    <citation type="submission" date="2022-06" db="EMBL/GenBank/DDBJ databases">
        <title>Actinoplanes abujensis sp. nov., isolated from Nigerian arid soil.</title>
        <authorList>
            <person name="Ding P."/>
        </authorList>
    </citation>
    <scope>NUCLEOTIDE SEQUENCE [LARGE SCALE GENOMIC DNA]</scope>
    <source>
        <strain evidence="5">TRM88002</strain>
    </source>
</reference>
<gene>
    <name evidence="4" type="ORF">LXN57_29140</name>
</gene>
<protein>
    <submittedName>
        <fullName evidence="4">Acetylhydrolase</fullName>
    </submittedName>
</protein>